<dbReference type="Proteomes" id="UP000054977">
    <property type="component" value="Unassembled WGS sequence"/>
</dbReference>
<organism evidence="1 2">
    <name type="scientific">Caballeronia humi</name>
    <dbReference type="NCBI Taxonomy" id="326474"/>
    <lineage>
        <taxon>Bacteria</taxon>
        <taxon>Pseudomonadati</taxon>
        <taxon>Pseudomonadota</taxon>
        <taxon>Betaproteobacteria</taxon>
        <taxon>Burkholderiales</taxon>
        <taxon>Burkholderiaceae</taxon>
        <taxon>Caballeronia</taxon>
    </lineage>
</organism>
<name>A0A158JEB6_9BURK</name>
<reference evidence="1" key="1">
    <citation type="submission" date="2016-01" db="EMBL/GenBank/DDBJ databases">
        <authorList>
            <person name="Peeters C."/>
        </authorList>
    </citation>
    <scope>NUCLEOTIDE SEQUENCE [LARGE SCALE GENOMIC DNA]</scope>
    <source>
        <strain evidence="1">LMG 22934</strain>
    </source>
</reference>
<proteinExistence type="predicted"/>
<protein>
    <submittedName>
        <fullName evidence="1">Uncharacterized protein</fullName>
    </submittedName>
</protein>
<dbReference type="EMBL" id="FCNW02000079">
    <property type="protein sequence ID" value="SAL66731.1"/>
    <property type="molecule type" value="Genomic_DNA"/>
</dbReference>
<gene>
    <name evidence="1" type="ORF">AWB65_06388</name>
</gene>
<comment type="caution">
    <text evidence="1">The sequence shown here is derived from an EMBL/GenBank/DDBJ whole genome shotgun (WGS) entry which is preliminary data.</text>
</comment>
<dbReference type="AlphaFoldDB" id="A0A158JEB6"/>
<sequence length="263" mass="28137">MPIRKVSASEASAFVRDADIPTVKRDGGGPITPGLTPPSFDAAKDEQVVVGSGIVSFKSGMPQNRREAITNSLLLAQLVLKKKGLSPEDGSNWFHEYASVLANLGWLVETSEMSAYVAQSDDVDVHKAIIAVAGMLLGPAAQVAALPLIKTTLDALGSMDASTPWITLFNRESKTTNATSFQLALAQPAEDPQRTTVSMMAFSLNASMNVTQVLFFKLDSSDVTLRRVATTAEINTSVLDSVQDALRQKVSSFTVNYLSELSI</sequence>
<keyword evidence="2" id="KW-1185">Reference proteome</keyword>
<accession>A0A158JEB6</accession>
<evidence type="ECO:0000313" key="1">
    <source>
        <dbReference type="EMBL" id="SAL66731.1"/>
    </source>
</evidence>
<evidence type="ECO:0000313" key="2">
    <source>
        <dbReference type="Proteomes" id="UP000054977"/>
    </source>
</evidence>